<name>A0A316DKB8_9FLAO</name>
<dbReference type="SMART" id="SM00014">
    <property type="entry name" value="acidPPc"/>
    <property type="match status" value="1"/>
</dbReference>
<dbReference type="OrthoDB" id="9773582at2"/>
<accession>A0A316DKB8</accession>
<protein>
    <submittedName>
        <fullName evidence="3">Membrane-associated phospholipid phosphatase</fullName>
    </submittedName>
</protein>
<evidence type="ECO:0000256" key="1">
    <source>
        <dbReference type="SAM" id="SignalP"/>
    </source>
</evidence>
<gene>
    <name evidence="3" type="ORF">LX78_02351</name>
</gene>
<dbReference type="Pfam" id="PF01569">
    <property type="entry name" value="PAP2"/>
    <property type="match status" value="1"/>
</dbReference>
<organism evidence="3 4">
    <name type="scientific">Xanthomarina spongicola</name>
    <dbReference type="NCBI Taxonomy" id="570520"/>
    <lineage>
        <taxon>Bacteria</taxon>
        <taxon>Pseudomonadati</taxon>
        <taxon>Bacteroidota</taxon>
        <taxon>Flavobacteriia</taxon>
        <taxon>Flavobacteriales</taxon>
        <taxon>Flavobacteriaceae</taxon>
        <taxon>Xanthomarina</taxon>
    </lineage>
</organism>
<dbReference type="Proteomes" id="UP000245430">
    <property type="component" value="Unassembled WGS sequence"/>
</dbReference>
<dbReference type="AlphaFoldDB" id="A0A316DKB8"/>
<dbReference type="InterPro" id="IPR036938">
    <property type="entry name" value="PAP2/HPO_sf"/>
</dbReference>
<dbReference type="InterPro" id="IPR000326">
    <property type="entry name" value="PAP2/HPO"/>
</dbReference>
<keyword evidence="4" id="KW-1185">Reference proteome</keyword>
<feature type="chain" id="PRO_5016414648" evidence="1">
    <location>
        <begin position="21"/>
        <end position="194"/>
    </location>
</feature>
<comment type="caution">
    <text evidence="3">The sequence shown here is derived from an EMBL/GenBank/DDBJ whole genome shotgun (WGS) entry which is preliminary data.</text>
</comment>
<feature type="signal peptide" evidence="1">
    <location>
        <begin position="1"/>
        <end position="20"/>
    </location>
</feature>
<evidence type="ECO:0000313" key="4">
    <source>
        <dbReference type="Proteomes" id="UP000245430"/>
    </source>
</evidence>
<dbReference type="Gene3D" id="1.20.144.10">
    <property type="entry name" value="Phosphatidic acid phosphatase type 2/haloperoxidase"/>
    <property type="match status" value="1"/>
</dbReference>
<reference evidence="3 4" key="1">
    <citation type="submission" date="2018-05" db="EMBL/GenBank/DDBJ databases">
        <title>Genomic Encyclopedia of Archaeal and Bacterial Type Strains, Phase II (KMG-II): from individual species to whole genera.</title>
        <authorList>
            <person name="Goeker M."/>
        </authorList>
    </citation>
    <scope>NUCLEOTIDE SEQUENCE [LARGE SCALE GENOMIC DNA]</scope>
    <source>
        <strain evidence="3 4">DSM 22637</strain>
    </source>
</reference>
<dbReference type="CDD" id="cd03394">
    <property type="entry name" value="PAP2_like_5"/>
    <property type="match status" value="1"/>
</dbReference>
<evidence type="ECO:0000313" key="3">
    <source>
        <dbReference type="EMBL" id="PWK17952.1"/>
    </source>
</evidence>
<dbReference type="SUPFAM" id="SSF48317">
    <property type="entry name" value="Acid phosphatase/Vanadium-dependent haloperoxidase"/>
    <property type="match status" value="1"/>
</dbReference>
<sequence>MLRIITILLFFINLVNFSYAQSVDPNPNSTHEKWEYVLEDTGDFLQIALPVAAGLTTIIKKDWQGSKQFAFSYATGFVISHALKKIVKKERPEDRNLYDAFPSGHTTSAFSGASFIQRRYGWKYGKWAYVLATIVGISRMEGPDGWHDIWDVLGGAAIGIGSTYIFTKPYEKNKINVGFYSGNKQYLLTFKYEF</sequence>
<feature type="domain" description="Phosphatidic acid phosphatase type 2/haloperoxidase" evidence="2">
    <location>
        <begin position="64"/>
        <end position="167"/>
    </location>
</feature>
<proteinExistence type="predicted"/>
<keyword evidence="1" id="KW-0732">Signal</keyword>
<dbReference type="RefSeq" id="WP_109682838.1">
    <property type="nucleotide sequence ID" value="NZ_QGGP01000006.1"/>
</dbReference>
<dbReference type="EMBL" id="QGGP01000006">
    <property type="protein sequence ID" value="PWK17952.1"/>
    <property type="molecule type" value="Genomic_DNA"/>
</dbReference>
<evidence type="ECO:0000259" key="2">
    <source>
        <dbReference type="SMART" id="SM00014"/>
    </source>
</evidence>